<evidence type="ECO:0000256" key="3">
    <source>
        <dbReference type="ARBA" id="ARBA00022759"/>
    </source>
</evidence>
<keyword evidence="2" id="KW-0540">Nuclease</keyword>
<dbReference type="InterPro" id="IPR005229">
    <property type="entry name" value="YicC/YloC-like"/>
</dbReference>
<sequence>MGQPLSSMTGFGRASAQAENCTITCEIKSVNGRGLDIRMRLSPGYDMLDGDLRRLIAERITRGSVSVFLTVQRHNSAARPVIDEVALESVLSVIDTLSRRLDARKPSIEAILGLKGVMEVEEQALTPAEELHLNAAILDCAKVALNALVEARQDEGQRIGAILGARIDEIEALAEAARQHPARTREAILGRLREQVVSLLDAERGLNEDRLHQEALILATKADIAEELDRFTAHVKAARDLLARGGPVGRKLDFLSQEFNREANTLCSKSNDVSLTAIGLDLKAVIDQLREQVQNLE</sequence>
<gene>
    <name evidence="8" type="ORF">DVH29_04835</name>
</gene>
<dbReference type="Pfam" id="PF03755">
    <property type="entry name" value="YicC-like_N"/>
    <property type="match status" value="1"/>
</dbReference>
<name>A0A369W9C0_9HYPH</name>
<comment type="cofactor">
    <cofactor evidence="1">
        <name>a divalent metal cation</name>
        <dbReference type="ChEBI" id="CHEBI:60240"/>
    </cofactor>
</comment>
<comment type="similarity">
    <text evidence="5">Belongs to the YicC/YloC family.</text>
</comment>
<evidence type="ECO:0000256" key="2">
    <source>
        <dbReference type="ARBA" id="ARBA00022722"/>
    </source>
</evidence>
<dbReference type="GO" id="GO:0004521">
    <property type="term" value="F:RNA endonuclease activity"/>
    <property type="evidence" value="ECO:0007669"/>
    <property type="project" value="InterPro"/>
</dbReference>
<evidence type="ECO:0000259" key="6">
    <source>
        <dbReference type="Pfam" id="PF03755"/>
    </source>
</evidence>
<evidence type="ECO:0000256" key="5">
    <source>
        <dbReference type="ARBA" id="ARBA00035648"/>
    </source>
</evidence>
<protein>
    <submittedName>
        <fullName evidence="8">YicC family protein</fullName>
    </submittedName>
</protein>
<dbReference type="Proteomes" id="UP000253759">
    <property type="component" value="Unassembled WGS sequence"/>
</dbReference>
<dbReference type="RefSeq" id="WP_114645024.1">
    <property type="nucleotide sequence ID" value="NZ_QQNH01000004.1"/>
</dbReference>
<evidence type="ECO:0000259" key="7">
    <source>
        <dbReference type="Pfam" id="PF08340"/>
    </source>
</evidence>
<dbReference type="GO" id="GO:0016787">
    <property type="term" value="F:hydrolase activity"/>
    <property type="evidence" value="ECO:0007669"/>
    <property type="project" value="UniProtKB-KW"/>
</dbReference>
<keyword evidence="3" id="KW-0255">Endonuclease</keyword>
<organism evidence="8 9">
    <name type="scientific">Pelagibacterium lacus</name>
    <dbReference type="NCBI Taxonomy" id="2282655"/>
    <lineage>
        <taxon>Bacteria</taxon>
        <taxon>Pseudomonadati</taxon>
        <taxon>Pseudomonadota</taxon>
        <taxon>Alphaproteobacteria</taxon>
        <taxon>Hyphomicrobiales</taxon>
        <taxon>Devosiaceae</taxon>
        <taxon>Pelagibacterium</taxon>
    </lineage>
</organism>
<dbReference type="PANTHER" id="PTHR30636">
    <property type="entry name" value="UPF0701 PROTEIN YICC"/>
    <property type="match status" value="1"/>
</dbReference>
<dbReference type="Pfam" id="PF08340">
    <property type="entry name" value="YicC-like_C"/>
    <property type="match status" value="1"/>
</dbReference>
<dbReference type="InterPro" id="IPR013527">
    <property type="entry name" value="YicC-like_N"/>
</dbReference>
<dbReference type="PANTHER" id="PTHR30636:SF3">
    <property type="entry name" value="UPF0701 PROTEIN YICC"/>
    <property type="match status" value="1"/>
</dbReference>
<evidence type="ECO:0000313" key="9">
    <source>
        <dbReference type="Proteomes" id="UP000253759"/>
    </source>
</evidence>
<feature type="domain" description="Endoribonuclease YicC-like N-terminal" evidence="6">
    <location>
        <begin position="6"/>
        <end position="159"/>
    </location>
</feature>
<dbReference type="AlphaFoldDB" id="A0A369W9C0"/>
<proteinExistence type="inferred from homology"/>
<reference evidence="9" key="1">
    <citation type="submission" date="2018-07" db="EMBL/GenBank/DDBJ databases">
        <authorList>
            <person name="Liu B.-T."/>
            <person name="Du Z."/>
        </authorList>
    </citation>
    <scope>NUCLEOTIDE SEQUENCE [LARGE SCALE GENOMIC DNA]</scope>
    <source>
        <strain evidence="9">XYN52</strain>
    </source>
</reference>
<keyword evidence="9" id="KW-1185">Reference proteome</keyword>
<evidence type="ECO:0000256" key="4">
    <source>
        <dbReference type="ARBA" id="ARBA00022801"/>
    </source>
</evidence>
<dbReference type="NCBIfam" id="TIGR00255">
    <property type="entry name" value="YicC/YloC family endoribonuclease"/>
    <property type="match status" value="1"/>
</dbReference>
<feature type="domain" description="Endoribonuclease YicC-like C-terminal" evidence="7">
    <location>
        <begin position="181"/>
        <end position="297"/>
    </location>
</feature>
<evidence type="ECO:0000256" key="1">
    <source>
        <dbReference type="ARBA" id="ARBA00001968"/>
    </source>
</evidence>
<keyword evidence="4" id="KW-0378">Hydrolase</keyword>
<dbReference type="EMBL" id="QQNH01000004">
    <property type="protein sequence ID" value="RDE09862.1"/>
    <property type="molecule type" value="Genomic_DNA"/>
</dbReference>
<dbReference type="InterPro" id="IPR013551">
    <property type="entry name" value="YicC-like_C"/>
</dbReference>
<evidence type="ECO:0000313" key="8">
    <source>
        <dbReference type="EMBL" id="RDE09862.1"/>
    </source>
</evidence>
<comment type="caution">
    <text evidence="8">The sequence shown here is derived from an EMBL/GenBank/DDBJ whole genome shotgun (WGS) entry which is preliminary data.</text>
</comment>
<dbReference type="OrthoDB" id="9771229at2"/>
<accession>A0A369W9C0</accession>